<name>A0A1M6E4M3_9FIRM</name>
<reference evidence="3 4" key="1">
    <citation type="submission" date="2016-11" db="EMBL/GenBank/DDBJ databases">
        <authorList>
            <person name="Jaros S."/>
            <person name="Januszkiewicz K."/>
            <person name="Wedrychowicz H."/>
        </authorList>
    </citation>
    <scope>NUCLEOTIDE SEQUENCE [LARGE SCALE GENOMIC DNA]</scope>
    <source>
        <strain evidence="3 4">DSM 17477</strain>
    </source>
</reference>
<dbReference type="PANTHER" id="PTHR33171:SF17">
    <property type="entry name" value="LARA-LIKE N-TERMINAL DOMAIN-CONTAINING PROTEIN"/>
    <property type="match status" value="1"/>
</dbReference>
<accession>A0A1M6E4M3</accession>
<dbReference type="NCBIfam" id="NF033504">
    <property type="entry name" value="Ni_dep_LarA"/>
    <property type="match status" value="1"/>
</dbReference>
<proteinExistence type="predicted"/>
<keyword evidence="4" id="KW-1185">Reference proteome</keyword>
<dbReference type="STRING" id="1121476.SAMN02745751_01064"/>
<dbReference type="Pfam" id="PF21113">
    <property type="entry name" value="LarA_C"/>
    <property type="match status" value="1"/>
</dbReference>
<evidence type="ECO:0000259" key="1">
    <source>
        <dbReference type="Pfam" id="PF09861"/>
    </source>
</evidence>
<evidence type="ECO:0000313" key="4">
    <source>
        <dbReference type="Proteomes" id="UP000184052"/>
    </source>
</evidence>
<dbReference type="InterPro" id="IPR048068">
    <property type="entry name" value="LarA-like"/>
</dbReference>
<dbReference type="PANTHER" id="PTHR33171">
    <property type="entry name" value="LAR_N DOMAIN-CONTAINING PROTEIN"/>
    <property type="match status" value="1"/>
</dbReference>
<dbReference type="InterPro" id="IPR048520">
    <property type="entry name" value="LarA_C"/>
</dbReference>
<protein>
    <submittedName>
        <fullName evidence="3">Nickel-dependent lactate racemase</fullName>
    </submittedName>
</protein>
<sequence>MTKKISLKYGNEEITADIPEKNIIFEGDMKYISPISDFEKTLIEKLDNPTGCKRLKEMVSPDHKILILIEDNTRDTPVYKILPVLIGYLTNVDVKLENIEILTAPGTHRIMTEDEIIEKVGNEIYGKIKISQHEFDKKEDLVDLGFVEVGERRIPVNVNKKVQEFDFIIGIGNIVPHSDAGFSGGAKIVQPGICGYSTTAATHIAAALLDEIPLGDVESPCRAGMEKVAKKVGLSFIINTVKNYENEVIDIVVGDFIKAHREGAMISKKSYGVEIPELADIVVVNSFPCDIDYWQALKGLISAYFAVNRGGHIIFATPCTEGLAHNHPKFRDWLKLSYDEARDLAKTLSPDDEKADLISADLAICNSRIREKARISVVTDGLSDEDCDILNYKKVDTLQNAVDAALSENPDSKVGILSLGGICLPIL</sequence>
<dbReference type="Proteomes" id="UP000184052">
    <property type="component" value="Unassembled WGS sequence"/>
</dbReference>
<dbReference type="AlphaFoldDB" id="A0A1M6E4M3"/>
<evidence type="ECO:0000259" key="2">
    <source>
        <dbReference type="Pfam" id="PF21113"/>
    </source>
</evidence>
<organism evidence="3 4">
    <name type="scientific">Dethiosulfatibacter aminovorans DSM 17477</name>
    <dbReference type="NCBI Taxonomy" id="1121476"/>
    <lineage>
        <taxon>Bacteria</taxon>
        <taxon>Bacillati</taxon>
        <taxon>Bacillota</taxon>
        <taxon>Tissierellia</taxon>
        <taxon>Dethiosulfatibacter</taxon>
    </lineage>
</organism>
<dbReference type="Pfam" id="PF09861">
    <property type="entry name" value="Lar_N"/>
    <property type="match status" value="1"/>
</dbReference>
<gene>
    <name evidence="3" type="ORF">SAMN02745751_01064</name>
</gene>
<dbReference type="Gene3D" id="3.40.50.11440">
    <property type="match status" value="1"/>
</dbReference>
<dbReference type="OrthoDB" id="9770545at2"/>
<dbReference type="InterPro" id="IPR047926">
    <property type="entry name" value="Ni_dep_LarA"/>
</dbReference>
<dbReference type="InterPro" id="IPR018657">
    <property type="entry name" value="LarA-like_N"/>
</dbReference>
<evidence type="ECO:0000313" key="3">
    <source>
        <dbReference type="EMBL" id="SHI80442.1"/>
    </source>
</evidence>
<feature type="domain" description="Lactate racemase C-terminal" evidence="2">
    <location>
        <begin position="279"/>
        <end position="416"/>
    </location>
</feature>
<dbReference type="EMBL" id="FQZL01000007">
    <property type="protein sequence ID" value="SHI80442.1"/>
    <property type="molecule type" value="Genomic_DNA"/>
</dbReference>
<dbReference type="GO" id="GO:0050043">
    <property type="term" value="F:lactate racemase activity"/>
    <property type="evidence" value="ECO:0007669"/>
    <property type="project" value="InterPro"/>
</dbReference>
<dbReference type="InterPro" id="IPR043166">
    <property type="entry name" value="LarA-like_C"/>
</dbReference>
<dbReference type="Gene3D" id="3.90.226.30">
    <property type="match status" value="1"/>
</dbReference>
<feature type="domain" description="LarA-like N-terminal" evidence="1">
    <location>
        <begin position="9"/>
        <end position="205"/>
    </location>
</feature>
<dbReference type="RefSeq" id="WP_073048264.1">
    <property type="nucleotide sequence ID" value="NZ_FQZL01000007.1"/>
</dbReference>